<dbReference type="Gene3D" id="3.90.550.10">
    <property type="entry name" value="Spore Coat Polysaccharide Biosynthesis Protein SpsA, Chain A"/>
    <property type="match status" value="1"/>
</dbReference>
<evidence type="ECO:0000313" key="3">
    <source>
        <dbReference type="Proteomes" id="UP001501456"/>
    </source>
</evidence>
<proteinExistence type="predicted"/>
<sequence length="318" mass="37075">MSLKALLPTYSNKEETDYDYVFTIFTPVYNRAETLHRVFDSLKAQTFKNFELVLINDGSKDNSHQVASDLIKTADFPVNYINNTKNRHKMACFIQAIQEARGQFILPFDSDDACTPDALETFYNAYKSIPENKKEKISGVTCLCKDQNGNLVGKPFKTQPYYSNTFIKQLEHLEATEKWGFTKTSVLKRICVNDDIFSKGYIPEGIIWELIAKQGFETKYINDVLRIYYLDSENAISIQNHEKDAYGMAIYSLSIMNWFYKDYISKYPKLFLKRVFTLLRAAHFLDFNFSDYWKAIDSKRLKTLFLLGWPFKSLLKNT</sequence>
<dbReference type="EMBL" id="BAABBI010000003">
    <property type="protein sequence ID" value="GAA3788414.1"/>
    <property type="molecule type" value="Genomic_DNA"/>
</dbReference>
<evidence type="ECO:0000313" key="2">
    <source>
        <dbReference type="EMBL" id="GAA3788414.1"/>
    </source>
</evidence>
<keyword evidence="3" id="KW-1185">Reference proteome</keyword>
<dbReference type="InterPro" id="IPR001173">
    <property type="entry name" value="Glyco_trans_2-like"/>
</dbReference>
<dbReference type="RefSeq" id="WP_344730392.1">
    <property type="nucleotide sequence ID" value="NZ_BAABBI010000003.1"/>
</dbReference>
<feature type="domain" description="Glycosyltransferase 2-like" evidence="1">
    <location>
        <begin position="23"/>
        <end position="128"/>
    </location>
</feature>
<gene>
    <name evidence="2" type="ORF">GCM10022271_21210</name>
</gene>
<comment type="caution">
    <text evidence="2">The sequence shown here is derived from an EMBL/GenBank/DDBJ whole genome shotgun (WGS) entry which is preliminary data.</text>
</comment>
<dbReference type="InterPro" id="IPR029044">
    <property type="entry name" value="Nucleotide-diphossugar_trans"/>
</dbReference>
<dbReference type="InterPro" id="IPR050834">
    <property type="entry name" value="Glycosyltransf_2"/>
</dbReference>
<dbReference type="Proteomes" id="UP001501456">
    <property type="component" value="Unassembled WGS sequence"/>
</dbReference>
<organism evidence="2 3">
    <name type="scientific">Corallibacter vietnamensis</name>
    <dbReference type="NCBI Taxonomy" id="904130"/>
    <lineage>
        <taxon>Bacteria</taxon>
        <taxon>Pseudomonadati</taxon>
        <taxon>Bacteroidota</taxon>
        <taxon>Flavobacteriia</taxon>
        <taxon>Flavobacteriales</taxon>
        <taxon>Flavobacteriaceae</taxon>
        <taxon>Corallibacter</taxon>
    </lineage>
</organism>
<dbReference type="PANTHER" id="PTHR43685:SF2">
    <property type="entry name" value="GLYCOSYLTRANSFERASE 2-LIKE DOMAIN-CONTAINING PROTEIN"/>
    <property type="match status" value="1"/>
</dbReference>
<name>A0ABP7HGH6_9FLAO</name>
<protein>
    <submittedName>
        <fullName evidence="2">Glycosyltransferase family 2 protein</fullName>
    </submittedName>
</protein>
<reference evidence="3" key="1">
    <citation type="journal article" date="2019" name="Int. J. Syst. Evol. Microbiol.">
        <title>The Global Catalogue of Microorganisms (GCM) 10K type strain sequencing project: providing services to taxonomists for standard genome sequencing and annotation.</title>
        <authorList>
            <consortium name="The Broad Institute Genomics Platform"/>
            <consortium name="The Broad Institute Genome Sequencing Center for Infectious Disease"/>
            <person name="Wu L."/>
            <person name="Ma J."/>
        </authorList>
    </citation>
    <scope>NUCLEOTIDE SEQUENCE [LARGE SCALE GENOMIC DNA]</scope>
    <source>
        <strain evidence="3">JCM 17525</strain>
    </source>
</reference>
<dbReference type="CDD" id="cd00761">
    <property type="entry name" value="Glyco_tranf_GTA_type"/>
    <property type="match status" value="1"/>
</dbReference>
<dbReference type="SUPFAM" id="SSF53448">
    <property type="entry name" value="Nucleotide-diphospho-sugar transferases"/>
    <property type="match status" value="1"/>
</dbReference>
<accession>A0ABP7HGH6</accession>
<evidence type="ECO:0000259" key="1">
    <source>
        <dbReference type="Pfam" id="PF00535"/>
    </source>
</evidence>
<dbReference type="Pfam" id="PF00535">
    <property type="entry name" value="Glycos_transf_2"/>
    <property type="match status" value="1"/>
</dbReference>
<dbReference type="PANTHER" id="PTHR43685">
    <property type="entry name" value="GLYCOSYLTRANSFERASE"/>
    <property type="match status" value="1"/>
</dbReference>